<gene>
    <name evidence="2" type="ORF">KUV50_03330</name>
</gene>
<evidence type="ECO:0000256" key="1">
    <source>
        <dbReference type="SAM" id="SignalP"/>
    </source>
</evidence>
<dbReference type="EMBL" id="JAHVHU010000004">
    <property type="protein sequence ID" value="MBY5957154.1"/>
    <property type="molecule type" value="Genomic_DNA"/>
</dbReference>
<accession>A0A953HL97</accession>
<feature type="signal peptide" evidence="1">
    <location>
        <begin position="1"/>
        <end position="24"/>
    </location>
</feature>
<protein>
    <submittedName>
        <fullName evidence="2">Gluconate 2-dehydrogenase subunit 3 family protein</fullName>
    </submittedName>
</protein>
<evidence type="ECO:0000313" key="3">
    <source>
        <dbReference type="Proteomes" id="UP000753961"/>
    </source>
</evidence>
<organism evidence="2 3">
    <name type="scientific">Membranihabitans marinus</name>
    <dbReference type="NCBI Taxonomy" id="1227546"/>
    <lineage>
        <taxon>Bacteria</taxon>
        <taxon>Pseudomonadati</taxon>
        <taxon>Bacteroidota</taxon>
        <taxon>Saprospiria</taxon>
        <taxon>Saprospirales</taxon>
        <taxon>Saprospiraceae</taxon>
        <taxon>Membranihabitans</taxon>
    </lineage>
</organism>
<dbReference type="Pfam" id="PF13618">
    <property type="entry name" value="Gluconate_2-dh3"/>
    <property type="match status" value="1"/>
</dbReference>
<sequence length="187" mass="20702">MDRRKAIKHTTLLLGTALSGGTMAGLMAGCKAEIKLGWEPSFFNSKEAQTLESLVDTILPKTETPAASEVGVPAYIDDIIGHFWKAEDQKQFQNDLTKVNKRAHNLFGAPYAELSTAEQNKIMDHLVEKARSAGTENQPFFLQLKELTYSGYFTSEFIGEEVLAYDPVPGTYIGDLPIEDVDQAWSL</sequence>
<keyword evidence="3" id="KW-1185">Reference proteome</keyword>
<keyword evidence="1" id="KW-0732">Signal</keyword>
<feature type="chain" id="PRO_5037969338" evidence="1">
    <location>
        <begin position="25"/>
        <end position="187"/>
    </location>
</feature>
<dbReference type="InterPro" id="IPR027056">
    <property type="entry name" value="Gluconate_2DH_su3"/>
</dbReference>
<dbReference type="Proteomes" id="UP000753961">
    <property type="component" value="Unassembled WGS sequence"/>
</dbReference>
<name>A0A953HL97_9BACT</name>
<comment type="caution">
    <text evidence="2">The sequence shown here is derived from an EMBL/GenBank/DDBJ whole genome shotgun (WGS) entry which is preliminary data.</text>
</comment>
<reference evidence="2" key="1">
    <citation type="submission" date="2021-06" db="EMBL/GenBank/DDBJ databases">
        <title>44 bacteria genomes isolated from Dapeng, Shenzhen.</title>
        <authorList>
            <person name="Zheng W."/>
            <person name="Yu S."/>
            <person name="Huang Y."/>
        </authorList>
    </citation>
    <scope>NUCLEOTIDE SEQUENCE</scope>
    <source>
        <strain evidence="2">DP5N28-2</strain>
    </source>
</reference>
<dbReference type="PROSITE" id="PS51257">
    <property type="entry name" value="PROKAR_LIPOPROTEIN"/>
    <property type="match status" value="1"/>
</dbReference>
<evidence type="ECO:0000313" key="2">
    <source>
        <dbReference type="EMBL" id="MBY5957154.1"/>
    </source>
</evidence>
<dbReference type="RefSeq" id="WP_222578677.1">
    <property type="nucleotide sequence ID" value="NZ_JAHVHU010000004.1"/>
</dbReference>
<dbReference type="AlphaFoldDB" id="A0A953HL97"/>
<proteinExistence type="predicted"/>